<dbReference type="EMBL" id="WIOL01000003">
    <property type="protein sequence ID" value="MQT17645.1"/>
    <property type="molecule type" value="Genomic_DNA"/>
</dbReference>
<evidence type="ECO:0000259" key="15">
    <source>
        <dbReference type="PROSITE" id="PS51163"/>
    </source>
</evidence>
<keyword evidence="9 13" id="KW-0547">Nucleotide-binding</keyword>
<dbReference type="InterPro" id="IPR006070">
    <property type="entry name" value="Sua5-like_dom"/>
</dbReference>
<dbReference type="Gene3D" id="3.90.870.10">
    <property type="entry name" value="DHBP synthase"/>
    <property type="match status" value="1"/>
</dbReference>
<dbReference type="GO" id="GO:0003725">
    <property type="term" value="F:double-stranded RNA binding"/>
    <property type="evidence" value="ECO:0007669"/>
    <property type="project" value="UniProtKB-UniRule"/>
</dbReference>
<feature type="binding site" evidence="14">
    <location>
        <position position="66"/>
    </location>
    <ligand>
        <name>L-threonine</name>
        <dbReference type="ChEBI" id="CHEBI:57926"/>
    </ligand>
</feature>
<comment type="caution">
    <text evidence="16">The sequence shown here is derived from an EMBL/GenBank/DDBJ whole genome shotgun (WGS) entry which is preliminary data.</text>
</comment>
<dbReference type="EC" id="2.7.7.87" evidence="3 13"/>
<proteinExistence type="inferred from homology"/>
<evidence type="ECO:0000256" key="8">
    <source>
        <dbReference type="ARBA" id="ARBA00022695"/>
    </source>
</evidence>
<reference evidence="16 17" key="1">
    <citation type="submission" date="2019-09" db="EMBL/GenBank/DDBJ databases">
        <title>Polymorphobacter sp. isolated from a lake in China.</title>
        <authorList>
            <person name="Liu Z."/>
        </authorList>
    </citation>
    <scope>NUCLEOTIDE SEQUENCE [LARGE SCALE GENOMIC DNA]</scope>
    <source>
        <strain evidence="16 17">D40P</strain>
    </source>
</reference>
<dbReference type="GO" id="GO:0008033">
    <property type="term" value="P:tRNA processing"/>
    <property type="evidence" value="ECO:0007669"/>
    <property type="project" value="UniProtKB-KW"/>
</dbReference>
<organism evidence="16 17">
    <name type="scientific">Sandarakinorhabdus fusca</name>
    <dbReference type="NCBI Taxonomy" id="1439888"/>
    <lineage>
        <taxon>Bacteria</taxon>
        <taxon>Pseudomonadati</taxon>
        <taxon>Pseudomonadota</taxon>
        <taxon>Alphaproteobacteria</taxon>
        <taxon>Sphingomonadales</taxon>
        <taxon>Sphingosinicellaceae</taxon>
        <taxon>Sandarakinorhabdus</taxon>
    </lineage>
</organism>
<dbReference type="AlphaFoldDB" id="A0A7C9KX84"/>
<dbReference type="InterPro" id="IPR050156">
    <property type="entry name" value="TC-AMP_synthase_SUA5"/>
</dbReference>
<comment type="function">
    <text evidence="13">Required for the formation of a threonylcarbamoyl group on adenosine at position 37 (t(6)A37) in tRNAs that read codons beginning with adenine.</text>
</comment>
<dbReference type="PANTHER" id="PTHR17490">
    <property type="entry name" value="SUA5"/>
    <property type="match status" value="1"/>
</dbReference>
<keyword evidence="7 13" id="KW-0819">tRNA processing</keyword>
<dbReference type="InterPro" id="IPR017945">
    <property type="entry name" value="DHBP_synth_RibB-like_a/b_dom"/>
</dbReference>
<evidence type="ECO:0000313" key="17">
    <source>
        <dbReference type="Proteomes" id="UP000481327"/>
    </source>
</evidence>
<evidence type="ECO:0000256" key="12">
    <source>
        <dbReference type="ARBA" id="ARBA00048366"/>
    </source>
</evidence>
<feature type="binding site" evidence="14">
    <location>
        <position position="121"/>
    </location>
    <ligand>
        <name>L-threonine</name>
        <dbReference type="ChEBI" id="CHEBI:57926"/>
    </ligand>
</feature>
<dbReference type="PROSITE" id="PS51163">
    <property type="entry name" value="YRDC"/>
    <property type="match status" value="1"/>
</dbReference>
<feature type="binding site" evidence="14">
    <location>
        <position position="117"/>
    </location>
    <ligand>
        <name>ATP</name>
        <dbReference type="ChEBI" id="CHEBI:30616"/>
    </ligand>
</feature>
<comment type="catalytic activity">
    <reaction evidence="12 13">
        <text>L-threonine + hydrogencarbonate + ATP = L-threonylcarbamoyladenylate + diphosphate + H2O</text>
        <dbReference type="Rhea" id="RHEA:36407"/>
        <dbReference type="ChEBI" id="CHEBI:15377"/>
        <dbReference type="ChEBI" id="CHEBI:17544"/>
        <dbReference type="ChEBI" id="CHEBI:30616"/>
        <dbReference type="ChEBI" id="CHEBI:33019"/>
        <dbReference type="ChEBI" id="CHEBI:57926"/>
        <dbReference type="ChEBI" id="CHEBI:73682"/>
        <dbReference type="EC" id="2.7.7.87"/>
    </reaction>
</comment>
<evidence type="ECO:0000256" key="4">
    <source>
        <dbReference type="ARBA" id="ARBA00015492"/>
    </source>
</evidence>
<comment type="subcellular location">
    <subcellularLocation>
        <location evidence="1 13">Cytoplasm</location>
    </subcellularLocation>
</comment>
<sequence length="321" mass="31813">MTDKSRIRPADAAGIAAAVAVLRAGGIVAVPTETVYGLAGRASDADAVARIYAAKGRPGFNPLIVHVAGVAQAETLVVVDAVARALMAEYWPGPLTLVLPLRDGADVAAPVTAGLGTLAVRCPAHPVMQALIAAVGPLAAPSANASGRISPTRAEHVAGSLGDSVGLILDGGPAHAGVESTIAMVADGVVRVLRPGAVLLPPSGAGTDAARAPALPSRHNPPASGEVVAPGMLASHYAPRQPVRLEAVTALPGEFHIGFGAVAGDVSLSPAGDVVEAAARLFELLHAAEASGRAAIAVAPVPMSGLGVAINDRLQRAAAPK</sequence>
<keyword evidence="8 13" id="KW-0548">Nucleotidyltransferase</keyword>
<feature type="binding site" evidence="14">
    <location>
        <position position="34"/>
    </location>
    <ligand>
        <name>L-threonine</name>
        <dbReference type="ChEBI" id="CHEBI:57926"/>
    </ligand>
</feature>
<feature type="binding site" evidence="14">
    <location>
        <position position="150"/>
    </location>
    <ligand>
        <name>ATP</name>
        <dbReference type="ChEBI" id="CHEBI:30616"/>
    </ligand>
</feature>
<evidence type="ECO:0000256" key="1">
    <source>
        <dbReference type="ARBA" id="ARBA00004496"/>
    </source>
</evidence>
<gene>
    <name evidence="16" type="ORF">F3168_10265</name>
</gene>
<dbReference type="GO" id="GO:0061710">
    <property type="term" value="F:L-threonylcarbamoyladenylate synthase"/>
    <property type="evidence" value="ECO:0007669"/>
    <property type="project" value="UniProtKB-EC"/>
</dbReference>
<protein>
    <recommendedName>
        <fullName evidence="4 13">Threonylcarbamoyl-AMP synthase</fullName>
        <shortName evidence="13">TC-AMP synthase</shortName>
        <ecNumber evidence="3 13">2.7.7.87</ecNumber>
    </recommendedName>
    <alternativeName>
        <fullName evidence="11 13">L-threonylcarbamoyladenylate synthase</fullName>
    </alternativeName>
</protein>
<feature type="binding site" evidence="14">
    <location>
        <position position="237"/>
    </location>
    <ligand>
        <name>ATP</name>
        <dbReference type="ChEBI" id="CHEBI:30616"/>
    </ligand>
</feature>
<dbReference type="InterPro" id="IPR005145">
    <property type="entry name" value="Sua5_C"/>
</dbReference>
<dbReference type="GO" id="GO:0005524">
    <property type="term" value="F:ATP binding"/>
    <property type="evidence" value="ECO:0007669"/>
    <property type="project" value="UniProtKB-UniRule"/>
</dbReference>
<feature type="binding site" evidence="14">
    <location>
        <position position="194"/>
    </location>
    <ligand>
        <name>ATP</name>
        <dbReference type="ChEBI" id="CHEBI:30616"/>
    </ligand>
</feature>
<dbReference type="RefSeq" id="WP_152578083.1">
    <property type="nucleotide sequence ID" value="NZ_JAATJI010000002.1"/>
</dbReference>
<name>A0A7C9KX84_9SPHN</name>
<dbReference type="Pfam" id="PF01300">
    <property type="entry name" value="Sua5_yciO_yrdC"/>
    <property type="match status" value="1"/>
</dbReference>
<dbReference type="GO" id="GO:0005737">
    <property type="term" value="C:cytoplasm"/>
    <property type="evidence" value="ECO:0007669"/>
    <property type="project" value="UniProtKB-SubCell"/>
</dbReference>
<dbReference type="NCBIfam" id="TIGR00057">
    <property type="entry name" value="L-threonylcarbamoyladenylate synthase"/>
    <property type="match status" value="1"/>
</dbReference>
<dbReference type="Proteomes" id="UP000481327">
    <property type="component" value="Unassembled WGS sequence"/>
</dbReference>
<evidence type="ECO:0000256" key="13">
    <source>
        <dbReference type="PIRNR" id="PIRNR004930"/>
    </source>
</evidence>
<dbReference type="SUPFAM" id="SSF55821">
    <property type="entry name" value="YrdC/RibB"/>
    <property type="match status" value="1"/>
</dbReference>
<evidence type="ECO:0000256" key="14">
    <source>
        <dbReference type="PIRSR" id="PIRSR004930-1"/>
    </source>
</evidence>
<evidence type="ECO:0000256" key="10">
    <source>
        <dbReference type="ARBA" id="ARBA00022840"/>
    </source>
</evidence>
<dbReference type="PIRSF" id="PIRSF004930">
    <property type="entry name" value="Tln_factor_SUA5"/>
    <property type="match status" value="1"/>
</dbReference>
<keyword evidence="10 13" id="KW-0067">ATP-binding</keyword>
<keyword evidence="17" id="KW-1185">Reference proteome</keyword>
<evidence type="ECO:0000256" key="3">
    <source>
        <dbReference type="ARBA" id="ARBA00012584"/>
    </source>
</evidence>
<feature type="binding site" evidence="14">
    <location>
        <position position="142"/>
    </location>
    <ligand>
        <name>L-threonine</name>
        <dbReference type="ChEBI" id="CHEBI:57926"/>
    </ligand>
</feature>
<feature type="binding site" evidence="14">
    <location>
        <position position="57"/>
    </location>
    <ligand>
        <name>ATP</name>
        <dbReference type="ChEBI" id="CHEBI:30616"/>
    </ligand>
</feature>
<feature type="binding site" evidence="14">
    <location>
        <position position="140"/>
    </location>
    <ligand>
        <name>L-threonine</name>
        <dbReference type="ChEBI" id="CHEBI:57926"/>
    </ligand>
</feature>
<feature type="domain" description="YrdC-like" evidence="15">
    <location>
        <begin position="12"/>
        <end position="198"/>
    </location>
</feature>
<evidence type="ECO:0000256" key="2">
    <source>
        <dbReference type="ARBA" id="ARBA00007663"/>
    </source>
</evidence>
<evidence type="ECO:0000313" key="16">
    <source>
        <dbReference type="EMBL" id="MQT17645.1"/>
    </source>
</evidence>
<dbReference type="OrthoDB" id="9814580at2"/>
<dbReference type="GO" id="GO:0000049">
    <property type="term" value="F:tRNA binding"/>
    <property type="evidence" value="ECO:0007669"/>
    <property type="project" value="TreeGrafter"/>
</dbReference>
<comment type="similarity">
    <text evidence="2 13">Belongs to the SUA5 family.</text>
</comment>
<feature type="binding site" evidence="14">
    <location>
        <position position="61"/>
    </location>
    <ligand>
        <name>ATP</name>
        <dbReference type="ChEBI" id="CHEBI:30616"/>
    </ligand>
</feature>
<dbReference type="GO" id="GO:0006450">
    <property type="term" value="P:regulation of translational fidelity"/>
    <property type="evidence" value="ECO:0007669"/>
    <property type="project" value="TreeGrafter"/>
</dbReference>
<dbReference type="Gene3D" id="3.40.50.11030">
    <property type="entry name" value="Threonylcarbamoyl-AMP synthase, C-terminal domain"/>
    <property type="match status" value="1"/>
</dbReference>
<evidence type="ECO:0000256" key="5">
    <source>
        <dbReference type="ARBA" id="ARBA00022490"/>
    </source>
</evidence>
<evidence type="ECO:0000256" key="9">
    <source>
        <dbReference type="ARBA" id="ARBA00022741"/>
    </source>
</evidence>
<feature type="binding site" evidence="14">
    <location>
        <position position="180"/>
    </location>
    <ligand>
        <name>L-threonine</name>
        <dbReference type="ChEBI" id="CHEBI:57926"/>
    </ligand>
</feature>
<keyword evidence="6 13" id="KW-0808">Transferase</keyword>
<evidence type="ECO:0000256" key="11">
    <source>
        <dbReference type="ARBA" id="ARBA00029774"/>
    </source>
</evidence>
<accession>A0A7C9KX84</accession>
<dbReference type="Pfam" id="PF03481">
    <property type="entry name" value="Sua5_C"/>
    <property type="match status" value="1"/>
</dbReference>
<evidence type="ECO:0000256" key="6">
    <source>
        <dbReference type="ARBA" id="ARBA00022679"/>
    </source>
</evidence>
<evidence type="ECO:0000256" key="7">
    <source>
        <dbReference type="ARBA" id="ARBA00022694"/>
    </source>
</evidence>
<keyword evidence="5 13" id="KW-0963">Cytoplasm</keyword>
<dbReference type="InterPro" id="IPR010923">
    <property type="entry name" value="T(6)A37_SUA5"/>
</dbReference>
<dbReference type="PANTHER" id="PTHR17490:SF16">
    <property type="entry name" value="THREONYLCARBAMOYL-AMP SYNTHASE"/>
    <property type="match status" value="1"/>
</dbReference>
<dbReference type="InterPro" id="IPR038385">
    <property type="entry name" value="Sua5/YwlC_C"/>
</dbReference>